<dbReference type="AlphaFoldDB" id="A0AAV4FTY7"/>
<keyword evidence="8" id="KW-1185">Reference proteome</keyword>
<dbReference type="PANTHER" id="PTHR46641:SF2">
    <property type="entry name" value="FMRFAMIDE RECEPTOR"/>
    <property type="match status" value="1"/>
</dbReference>
<keyword evidence="3 5" id="KW-1133">Transmembrane helix</keyword>
<evidence type="ECO:0000256" key="5">
    <source>
        <dbReference type="SAM" id="Phobius"/>
    </source>
</evidence>
<evidence type="ECO:0000256" key="3">
    <source>
        <dbReference type="ARBA" id="ARBA00022989"/>
    </source>
</evidence>
<protein>
    <submittedName>
        <fullName evidence="7">Thyrotropin-releasing hormone receptor-like</fullName>
    </submittedName>
</protein>
<dbReference type="InterPro" id="IPR052954">
    <property type="entry name" value="GPCR-Ligand_Int"/>
</dbReference>
<dbReference type="Pfam" id="PF00001">
    <property type="entry name" value="7tm_1"/>
    <property type="match status" value="1"/>
</dbReference>
<evidence type="ECO:0000313" key="8">
    <source>
        <dbReference type="Proteomes" id="UP000762676"/>
    </source>
</evidence>
<evidence type="ECO:0000259" key="6">
    <source>
        <dbReference type="PROSITE" id="PS50262"/>
    </source>
</evidence>
<feature type="transmembrane region" description="Helical" evidence="5">
    <location>
        <begin position="175"/>
        <end position="201"/>
    </location>
</feature>
<dbReference type="InterPro" id="IPR000276">
    <property type="entry name" value="GPCR_Rhodpsn"/>
</dbReference>
<dbReference type="Proteomes" id="UP000762676">
    <property type="component" value="Unassembled WGS sequence"/>
</dbReference>
<keyword evidence="4 5" id="KW-0472">Membrane</keyword>
<evidence type="ECO:0000313" key="7">
    <source>
        <dbReference type="EMBL" id="GFR76897.1"/>
    </source>
</evidence>
<proteinExistence type="predicted"/>
<name>A0AAV4FTY7_9GAST</name>
<dbReference type="CDD" id="cd14978">
    <property type="entry name" value="7tmA_FMRFamide_R-like"/>
    <property type="match status" value="1"/>
</dbReference>
<comment type="caution">
    <text evidence="7">The sequence shown here is derived from an EMBL/GenBank/DDBJ whole genome shotgun (WGS) entry which is preliminary data.</text>
</comment>
<dbReference type="GO" id="GO:0004930">
    <property type="term" value="F:G protein-coupled receptor activity"/>
    <property type="evidence" value="ECO:0007669"/>
    <property type="project" value="InterPro"/>
</dbReference>
<feature type="transmembrane region" description="Helical" evidence="5">
    <location>
        <begin position="107"/>
        <end position="127"/>
    </location>
</feature>
<dbReference type="PANTHER" id="PTHR46641">
    <property type="entry name" value="FMRFAMIDE RECEPTOR-RELATED"/>
    <property type="match status" value="1"/>
</dbReference>
<evidence type="ECO:0000256" key="2">
    <source>
        <dbReference type="ARBA" id="ARBA00022692"/>
    </source>
</evidence>
<reference evidence="7 8" key="1">
    <citation type="journal article" date="2021" name="Elife">
        <title>Chloroplast acquisition without the gene transfer in kleptoplastic sea slugs, Plakobranchus ocellatus.</title>
        <authorList>
            <person name="Maeda T."/>
            <person name="Takahashi S."/>
            <person name="Yoshida T."/>
            <person name="Shimamura S."/>
            <person name="Takaki Y."/>
            <person name="Nagai Y."/>
            <person name="Toyoda A."/>
            <person name="Suzuki Y."/>
            <person name="Arimoto A."/>
            <person name="Ishii H."/>
            <person name="Satoh N."/>
            <person name="Nishiyama T."/>
            <person name="Hasebe M."/>
            <person name="Maruyama T."/>
            <person name="Minagawa J."/>
            <person name="Obokata J."/>
            <person name="Shigenobu S."/>
        </authorList>
    </citation>
    <scope>NUCLEOTIDE SEQUENCE [LARGE SCALE GENOMIC DNA]</scope>
</reference>
<feature type="domain" description="G-protein coupled receptors family 1 profile" evidence="6">
    <location>
        <begin position="118"/>
        <end position="278"/>
    </location>
</feature>
<feature type="transmembrane region" description="Helical" evidence="5">
    <location>
        <begin position="139"/>
        <end position="160"/>
    </location>
</feature>
<dbReference type="Gene3D" id="1.20.1070.10">
    <property type="entry name" value="Rhodopsin 7-helix transmembrane proteins"/>
    <property type="match status" value="1"/>
</dbReference>
<feature type="transmembrane region" description="Helical" evidence="5">
    <location>
        <begin position="222"/>
        <end position="239"/>
    </location>
</feature>
<organism evidence="7 8">
    <name type="scientific">Elysia marginata</name>
    <dbReference type="NCBI Taxonomy" id="1093978"/>
    <lineage>
        <taxon>Eukaryota</taxon>
        <taxon>Metazoa</taxon>
        <taxon>Spiralia</taxon>
        <taxon>Lophotrochozoa</taxon>
        <taxon>Mollusca</taxon>
        <taxon>Gastropoda</taxon>
        <taxon>Heterobranchia</taxon>
        <taxon>Euthyneura</taxon>
        <taxon>Panpulmonata</taxon>
        <taxon>Sacoglossa</taxon>
        <taxon>Placobranchoidea</taxon>
        <taxon>Plakobranchidae</taxon>
        <taxon>Elysia</taxon>
    </lineage>
</organism>
<sequence length="278" mass="31118">MTRIYTARDVKESNIDEPSFPSQAQPSDKHLRDLDLSRDEVVQAGLQDLGQAGLTPLGTNLALRQSQPDDLFESDYFDLNHHNISSDLWLNYTCQSLETANDALKTIVEPIICGCGIVGILVSMIVLTRKSMCTSCNCYLTALAVGDLLFLTILLVRTIVEELVNCAFHVSSARVVFFVYSIIFMDVFQYLTVGVTVMLAVERYIAICHPMRARSLCTVNRARTIIVLLAVVAFILRSPKFSELHFTMGKGPSGEKILVVNWAYPYNEKIYTYIVTSE</sequence>
<dbReference type="EMBL" id="BMAT01008049">
    <property type="protein sequence ID" value="GFR76897.1"/>
    <property type="molecule type" value="Genomic_DNA"/>
</dbReference>
<accession>A0AAV4FTY7</accession>
<dbReference type="GO" id="GO:0016020">
    <property type="term" value="C:membrane"/>
    <property type="evidence" value="ECO:0007669"/>
    <property type="project" value="UniProtKB-SubCell"/>
</dbReference>
<comment type="subcellular location">
    <subcellularLocation>
        <location evidence="1">Membrane</location>
    </subcellularLocation>
</comment>
<gene>
    <name evidence="7" type="ORF">ElyMa_003954200</name>
</gene>
<evidence type="ECO:0000256" key="4">
    <source>
        <dbReference type="ARBA" id="ARBA00023136"/>
    </source>
</evidence>
<evidence type="ECO:0000256" key="1">
    <source>
        <dbReference type="ARBA" id="ARBA00004370"/>
    </source>
</evidence>
<keyword evidence="7" id="KW-0675">Receptor</keyword>
<dbReference type="InterPro" id="IPR017452">
    <property type="entry name" value="GPCR_Rhodpsn_7TM"/>
</dbReference>
<dbReference type="PROSITE" id="PS50262">
    <property type="entry name" value="G_PROTEIN_RECEP_F1_2"/>
    <property type="match status" value="1"/>
</dbReference>
<keyword evidence="2 5" id="KW-0812">Transmembrane</keyword>
<dbReference type="SUPFAM" id="SSF81321">
    <property type="entry name" value="Family A G protein-coupled receptor-like"/>
    <property type="match status" value="1"/>
</dbReference>